<organism evidence="1 2">
    <name type="scientific">Leptospira inadai serovar Lyme str. 10</name>
    <dbReference type="NCBI Taxonomy" id="1049790"/>
    <lineage>
        <taxon>Bacteria</taxon>
        <taxon>Pseudomonadati</taxon>
        <taxon>Spirochaetota</taxon>
        <taxon>Spirochaetia</taxon>
        <taxon>Leptospirales</taxon>
        <taxon>Leptospiraceae</taxon>
        <taxon>Leptospira</taxon>
    </lineage>
</organism>
<comment type="caution">
    <text evidence="1">The sequence shown here is derived from an EMBL/GenBank/DDBJ whole genome shotgun (WGS) entry which is preliminary data.</text>
</comment>
<sequence>MFDVCSAKFAKLFCNKFLGFRLFIFRLEVSVLLTYLTGKLDDLSHGGFLFAKINPKPKKGIFEPKMTLPRRFQGCISNKKKVG</sequence>
<dbReference type="Proteomes" id="UP000018719">
    <property type="component" value="Unassembled WGS sequence"/>
</dbReference>
<accession>V6HHR2</accession>
<gene>
    <name evidence="1" type="ORF">LEP1GSC047_0423</name>
</gene>
<dbReference type="EMBL" id="AHMM02000024">
    <property type="protein sequence ID" value="EQA36030.1"/>
    <property type="molecule type" value="Genomic_DNA"/>
</dbReference>
<name>V6HHR2_9LEPT</name>
<evidence type="ECO:0000313" key="2">
    <source>
        <dbReference type="Proteomes" id="UP000018719"/>
    </source>
</evidence>
<protein>
    <submittedName>
        <fullName evidence="1">Uncharacterized protein</fullName>
    </submittedName>
</protein>
<evidence type="ECO:0000313" key="1">
    <source>
        <dbReference type="EMBL" id="EQA36030.1"/>
    </source>
</evidence>
<proteinExistence type="predicted"/>
<dbReference type="AlphaFoldDB" id="V6HHR2"/>
<reference evidence="1 2" key="1">
    <citation type="submission" date="2013-05" db="EMBL/GenBank/DDBJ databases">
        <authorList>
            <person name="Harkins D.M."/>
            <person name="Durkin A.S."/>
            <person name="Brinkac L.M."/>
            <person name="Haft D.H."/>
            <person name="Selengut J.D."/>
            <person name="Sanka R."/>
            <person name="DePew J."/>
            <person name="Purushe J."/>
            <person name="Hartskeerl R.A."/>
            <person name="Ahmed A."/>
            <person name="van der Linden H."/>
            <person name="Goris M.G.A."/>
            <person name="Vinetz J.M."/>
            <person name="Sutton G.G."/>
            <person name="Nierman W.C."/>
            <person name="Fouts D.E."/>
        </authorList>
    </citation>
    <scope>NUCLEOTIDE SEQUENCE [LARGE SCALE GENOMIC DNA]</scope>
    <source>
        <strain evidence="1 2">10</strain>
    </source>
</reference>